<dbReference type="RefSeq" id="WP_232592951.1">
    <property type="nucleotide sequence ID" value="NZ_BSPD01000039.1"/>
</dbReference>
<evidence type="ECO:0000313" key="1">
    <source>
        <dbReference type="EMBL" id="GLS26051.1"/>
    </source>
</evidence>
<dbReference type="PANTHER" id="PTHR35566">
    <property type="entry name" value="BLR3599 PROTEIN"/>
    <property type="match status" value="1"/>
</dbReference>
<protein>
    <submittedName>
        <fullName evidence="1">Type VI secretion system-associated protein</fullName>
    </submittedName>
</protein>
<dbReference type="EMBL" id="BSPD01000039">
    <property type="protein sequence ID" value="GLS26051.1"/>
    <property type="molecule type" value="Genomic_DNA"/>
</dbReference>
<keyword evidence="2" id="KW-1185">Reference proteome</keyword>
<proteinExistence type="predicted"/>
<accession>A0AA37T8Q8</accession>
<dbReference type="Proteomes" id="UP001156870">
    <property type="component" value="Unassembled WGS sequence"/>
</dbReference>
<gene>
    <name evidence="1" type="ORF">GCM10007877_17660</name>
</gene>
<dbReference type="Pfam" id="PF05936">
    <property type="entry name" value="T6SS_VasE"/>
    <property type="match status" value="1"/>
</dbReference>
<reference evidence="1 2" key="1">
    <citation type="journal article" date="2014" name="Int. J. Syst. Evol. Microbiol.">
        <title>Complete genome sequence of Corynebacterium casei LMG S-19264T (=DSM 44701T), isolated from a smear-ripened cheese.</title>
        <authorList>
            <consortium name="US DOE Joint Genome Institute (JGI-PGF)"/>
            <person name="Walter F."/>
            <person name="Albersmeier A."/>
            <person name="Kalinowski J."/>
            <person name="Ruckert C."/>
        </authorList>
    </citation>
    <scope>NUCLEOTIDE SEQUENCE [LARGE SCALE GENOMIC DNA]</scope>
    <source>
        <strain evidence="1 2">NBRC 110095</strain>
    </source>
</reference>
<comment type="caution">
    <text evidence="1">The sequence shown here is derived from an EMBL/GenBank/DDBJ whole genome shotgun (WGS) entry which is preliminary data.</text>
</comment>
<evidence type="ECO:0000313" key="2">
    <source>
        <dbReference type="Proteomes" id="UP001156870"/>
    </source>
</evidence>
<organism evidence="1 2">
    <name type="scientific">Marinibactrum halimedae</name>
    <dbReference type="NCBI Taxonomy" id="1444977"/>
    <lineage>
        <taxon>Bacteria</taxon>
        <taxon>Pseudomonadati</taxon>
        <taxon>Pseudomonadota</taxon>
        <taxon>Gammaproteobacteria</taxon>
        <taxon>Cellvibrionales</taxon>
        <taxon>Cellvibrionaceae</taxon>
        <taxon>Marinibactrum</taxon>
    </lineage>
</organism>
<dbReference type="NCBIfam" id="TIGR03353">
    <property type="entry name" value="VI_chp_4"/>
    <property type="match status" value="1"/>
</dbReference>
<sequence>MSVNNKIIWSEGMFLRPQHFQQQDRYIENYIEGRTGLLSAYNWGFSDIQIDGEALSQGKVSIASMRGVLPDGTPFNAPDMDPLPDIIDIPENTSNELVYLCLPLKRPGTQESIREDEESSRARFLAYNFDIHNNTTESGETSRIQVGRLKTCLKLGSQDLSGYSTLAITRVIEAPAEKPLKIDRQFIPAMTNCLASSVFVAFFEELKGLLKQRGEALGHRLADSGRSGSAEIADYMLLQLINRVEPLIQHLSTLNVLHPVHFYNELVQIAGELSTFTQSSKRPPALPMYSHKDLQHTFGGIYTVLRQALSMVLEQSAISLQLVERKFGIHVAPITDRSLMTSGVFVMAVKADMPTEVLRTRFPTQAKIAPVETIRELISTQLPGLALRPLPVAPRQIPYHAGYTYFEIQQGTELWGAMTRSGGFAVHLGAEFPGLSMELWAIRS</sequence>
<name>A0AA37T8Q8_9GAMM</name>
<dbReference type="AlphaFoldDB" id="A0AA37T8Q8"/>
<dbReference type="PANTHER" id="PTHR35566:SF1">
    <property type="entry name" value="TYPE VI SECRETION SYSTEM BASEPLATE COMPONENT TSSK1"/>
    <property type="match status" value="1"/>
</dbReference>
<dbReference type="InterPro" id="IPR010263">
    <property type="entry name" value="T6SS_TssK"/>
</dbReference>